<dbReference type="EMBL" id="BPLR01020526">
    <property type="protein sequence ID" value="GIX79724.1"/>
    <property type="molecule type" value="Genomic_DNA"/>
</dbReference>
<evidence type="ECO:0000313" key="2">
    <source>
        <dbReference type="Proteomes" id="UP001054945"/>
    </source>
</evidence>
<dbReference type="AlphaFoldDB" id="A0AAV4N8F7"/>
<protein>
    <submittedName>
        <fullName evidence="1">Uncharacterized protein</fullName>
    </submittedName>
</protein>
<keyword evidence="2" id="KW-1185">Reference proteome</keyword>
<dbReference type="Proteomes" id="UP001054945">
    <property type="component" value="Unassembled WGS sequence"/>
</dbReference>
<accession>A0AAV4N8F7</accession>
<organism evidence="1 2">
    <name type="scientific">Caerostris extrusa</name>
    <name type="common">Bark spider</name>
    <name type="synonym">Caerostris bankana</name>
    <dbReference type="NCBI Taxonomy" id="172846"/>
    <lineage>
        <taxon>Eukaryota</taxon>
        <taxon>Metazoa</taxon>
        <taxon>Ecdysozoa</taxon>
        <taxon>Arthropoda</taxon>
        <taxon>Chelicerata</taxon>
        <taxon>Arachnida</taxon>
        <taxon>Araneae</taxon>
        <taxon>Araneomorphae</taxon>
        <taxon>Entelegynae</taxon>
        <taxon>Araneoidea</taxon>
        <taxon>Araneidae</taxon>
        <taxon>Caerostris</taxon>
    </lineage>
</organism>
<comment type="caution">
    <text evidence="1">The sequence shown here is derived from an EMBL/GenBank/DDBJ whole genome shotgun (WGS) entry which is preliminary data.</text>
</comment>
<name>A0AAV4N8F7_CAEEX</name>
<sequence length="101" mass="11955">MRNALPLRKRETGKSAKLLKVFHRVNHNANRTMHFRSCLMDRNEDIVHWILESSGVLWNSTNYPVANILLSITMEDIIINYDIKLAPFRKHSRESFDFKKD</sequence>
<evidence type="ECO:0000313" key="1">
    <source>
        <dbReference type="EMBL" id="GIX79724.1"/>
    </source>
</evidence>
<proteinExistence type="predicted"/>
<reference evidence="1 2" key="1">
    <citation type="submission" date="2021-06" db="EMBL/GenBank/DDBJ databases">
        <title>Caerostris extrusa draft genome.</title>
        <authorList>
            <person name="Kono N."/>
            <person name="Arakawa K."/>
        </authorList>
    </citation>
    <scope>NUCLEOTIDE SEQUENCE [LARGE SCALE GENOMIC DNA]</scope>
</reference>
<gene>
    <name evidence="1" type="ORF">CEXT_546411</name>
</gene>